<dbReference type="EMBL" id="CAJSTJ010000120">
    <property type="protein sequence ID" value="CAG7557632.1"/>
    <property type="molecule type" value="Genomic_DNA"/>
</dbReference>
<dbReference type="PANTHER" id="PTHR42821:SF3">
    <property type="entry name" value="CATALASE B"/>
    <property type="match status" value="1"/>
</dbReference>
<keyword evidence="4" id="KW-0575">Peroxidase</keyword>
<dbReference type="GO" id="GO:0004096">
    <property type="term" value="F:catalase activity"/>
    <property type="evidence" value="ECO:0007669"/>
    <property type="project" value="UniProtKB-EC"/>
</dbReference>
<evidence type="ECO:0000256" key="6">
    <source>
        <dbReference type="ARBA" id="ARBA00022723"/>
    </source>
</evidence>
<dbReference type="PROSITE" id="PS51402">
    <property type="entry name" value="CATALASE_3"/>
    <property type="match status" value="1"/>
</dbReference>
<evidence type="ECO:0000256" key="7">
    <source>
        <dbReference type="ARBA" id="ARBA00023002"/>
    </source>
</evidence>
<keyword evidence="8" id="KW-0408">Iron</keyword>
<dbReference type="SMART" id="SM01060">
    <property type="entry name" value="Catalase"/>
    <property type="match status" value="1"/>
</dbReference>
<evidence type="ECO:0000256" key="1">
    <source>
        <dbReference type="ARBA" id="ARBA00001971"/>
    </source>
</evidence>
<dbReference type="InterPro" id="IPR018028">
    <property type="entry name" value="Catalase"/>
</dbReference>
<keyword evidence="5" id="KW-0349">Heme</keyword>
<evidence type="ECO:0000313" key="12">
    <source>
        <dbReference type="Proteomes" id="UP000693738"/>
    </source>
</evidence>
<keyword evidence="7" id="KW-0560">Oxidoreductase</keyword>
<dbReference type="InterPro" id="IPR011614">
    <property type="entry name" value="Catalase_core"/>
</dbReference>
<dbReference type="Pfam" id="PF00199">
    <property type="entry name" value="Catalase"/>
    <property type="match status" value="1"/>
</dbReference>
<dbReference type="GO" id="GO:0005829">
    <property type="term" value="C:cytosol"/>
    <property type="evidence" value="ECO:0007669"/>
    <property type="project" value="TreeGrafter"/>
</dbReference>
<dbReference type="GO" id="GO:0006979">
    <property type="term" value="P:response to oxidative stress"/>
    <property type="evidence" value="ECO:0007669"/>
    <property type="project" value="InterPro"/>
</dbReference>
<evidence type="ECO:0000259" key="10">
    <source>
        <dbReference type="SMART" id="SM01060"/>
    </source>
</evidence>
<comment type="caution">
    <text evidence="11">The sequence shown here is derived from an EMBL/GenBank/DDBJ whole genome shotgun (WGS) entry which is preliminary data.</text>
</comment>
<dbReference type="EC" id="1.11.1.6" evidence="3"/>
<feature type="domain" description="Catalase core" evidence="10">
    <location>
        <begin position="1"/>
        <end position="129"/>
    </location>
</feature>
<evidence type="ECO:0000256" key="4">
    <source>
        <dbReference type="ARBA" id="ARBA00022559"/>
    </source>
</evidence>
<evidence type="ECO:0000256" key="9">
    <source>
        <dbReference type="ARBA" id="ARBA00023324"/>
    </source>
</evidence>
<dbReference type="GO" id="GO:0046872">
    <property type="term" value="F:metal ion binding"/>
    <property type="evidence" value="ECO:0007669"/>
    <property type="project" value="UniProtKB-KW"/>
</dbReference>
<evidence type="ECO:0000256" key="8">
    <source>
        <dbReference type="ARBA" id="ARBA00023004"/>
    </source>
</evidence>
<reference evidence="11" key="1">
    <citation type="submission" date="2021-05" db="EMBL/GenBank/DDBJ databases">
        <authorList>
            <person name="Khan N."/>
        </authorList>
    </citation>
    <scope>NUCLEOTIDE SEQUENCE</scope>
</reference>
<dbReference type="AlphaFoldDB" id="A0A8J2NB99"/>
<dbReference type="PANTHER" id="PTHR42821">
    <property type="entry name" value="CATALASE"/>
    <property type="match status" value="1"/>
</dbReference>
<dbReference type="GO" id="GO:0042744">
    <property type="term" value="P:hydrogen peroxide catabolic process"/>
    <property type="evidence" value="ECO:0007669"/>
    <property type="project" value="UniProtKB-KW"/>
</dbReference>
<evidence type="ECO:0000256" key="2">
    <source>
        <dbReference type="ARBA" id="ARBA00005329"/>
    </source>
</evidence>
<evidence type="ECO:0000313" key="11">
    <source>
        <dbReference type="EMBL" id="CAG7557632.1"/>
    </source>
</evidence>
<keyword evidence="9" id="KW-0376">Hydrogen peroxide</keyword>
<dbReference type="GO" id="GO:0020037">
    <property type="term" value="F:heme binding"/>
    <property type="evidence" value="ECO:0007669"/>
    <property type="project" value="InterPro"/>
</dbReference>
<protein>
    <recommendedName>
        <fullName evidence="3">catalase</fullName>
        <ecNumber evidence="3">1.11.1.6</ecNumber>
    </recommendedName>
</protein>
<name>A0A8J2NB99_FUSEQ</name>
<proteinExistence type="inferred from homology"/>
<comment type="similarity">
    <text evidence="2">Belongs to the catalase family.</text>
</comment>
<evidence type="ECO:0000256" key="5">
    <source>
        <dbReference type="ARBA" id="ARBA00022617"/>
    </source>
</evidence>
<keyword evidence="6" id="KW-0479">Metal-binding</keyword>
<evidence type="ECO:0000256" key="3">
    <source>
        <dbReference type="ARBA" id="ARBA00012314"/>
    </source>
</evidence>
<dbReference type="InterPro" id="IPR024712">
    <property type="entry name" value="Catalase_clade2"/>
</dbReference>
<sequence length="129" mass="14669">MAGYGIPKSYRHQDGFGVHTFRFVTDDGDSKFVKFHWKSKQGKASLVWDEAQHLAGKNPDYHREDLWDAIESGNGPEWELNARIFDEDQALSFGFDVLDATKIIPEELVPLQPLGIMKLNANPVNYFAD</sequence>
<accession>A0A8J2NB99</accession>
<organism evidence="11 12">
    <name type="scientific">Fusarium equiseti</name>
    <name type="common">Fusarium scirpi</name>
    <dbReference type="NCBI Taxonomy" id="61235"/>
    <lineage>
        <taxon>Eukaryota</taxon>
        <taxon>Fungi</taxon>
        <taxon>Dikarya</taxon>
        <taxon>Ascomycota</taxon>
        <taxon>Pezizomycotina</taxon>
        <taxon>Sordariomycetes</taxon>
        <taxon>Hypocreomycetidae</taxon>
        <taxon>Hypocreales</taxon>
        <taxon>Nectriaceae</taxon>
        <taxon>Fusarium</taxon>
        <taxon>Fusarium incarnatum-equiseti species complex</taxon>
    </lineage>
</organism>
<dbReference type="Proteomes" id="UP000693738">
    <property type="component" value="Unassembled WGS sequence"/>
</dbReference>
<gene>
    <name evidence="11" type="ORF">FEQUK3_LOCUS3378</name>
</gene>
<comment type="cofactor">
    <cofactor evidence="1">
        <name>heme</name>
        <dbReference type="ChEBI" id="CHEBI:30413"/>
    </cofactor>
</comment>